<sequence>MVLAAFAHPNRIVYLCWRGFTYLPPTCNFKSFEDINMALILERHMSFPISSSRRVGCMLHVVNRLDLG</sequence>
<dbReference type="Proteomes" id="UP000471242">
    <property type="component" value="Unassembled WGS sequence"/>
</dbReference>
<accession>A0A2V4NVH8</accession>
<name>A0A2V4NVH8_VIBCL</name>
<comment type="caution">
    <text evidence="1">The sequence shown here is derived from an EMBL/GenBank/DDBJ whole genome shotgun (WGS) entry which is preliminary data.</text>
</comment>
<gene>
    <name evidence="1" type="ORF">D6U24_08110</name>
</gene>
<evidence type="ECO:0000313" key="2">
    <source>
        <dbReference type="Proteomes" id="UP000471242"/>
    </source>
</evidence>
<dbReference type="EMBL" id="QZRB01000009">
    <property type="protein sequence ID" value="MVD23317.1"/>
    <property type="molecule type" value="Genomic_DNA"/>
</dbReference>
<evidence type="ECO:0000313" key="1">
    <source>
        <dbReference type="EMBL" id="MVD23317.1"/>
    </source>
</evidence>
<dbReference type="AlphaFoldDB" id="A0A2V4NVH8"/>
<reference evidence="1 2" key="1">
    <citation type="submission" date="2018-09" db="EMBL/GenBank/DDBJ databases">
        <title>Genomic epidemiology reveals two lineages of Vibrio cholerae that can cause global cholera epidemics despite absence of cholera toxin gene.</title>
        <authorList>
            <person name="Wang H."/>
            <person name="Zen W."/>
            <person name="Yu H."/>
            <person name="Zhang W."/>
            <person name="Pan J."/>
            <person name="Yang C."/>
            <person name="Cui Y."/>
        </authorList>
    </citation>
    <scope>NUCLEOTIDE SEQUENCE [LARGE SCALE GENOMIC DNA]</scope>
    <source>
        <strain evidence="1 2">00-1_S85</strain>
    </source>
</reference>
<proteinExistence type="predicted"/>
<organism evidence="1 2">
    <name type="scientific">Vibrio cholerae</name>
    <dbReference type="NCBI Taxonomy" id="666"/>
    <lineage>
        <taxon>Bacteria</taxon>
        <taxon>Pseudomonadati</taxon>
        <taxon>Pseudomonadota</taxon>
        <taxon>Gammaproteobacteria</taxon>
        <taxon>Vibrionales</taxon>
        <taxon>Vibrionaceae</taxon>
        <taxon>Vibrio</taxon>
    </lineage>
</organism>
<protein>
    <submittedName>
        <fullName evidence="1">Uncharacterized protein</fullName>
    </submittedName>
</protein>